<gene>
    <name evidence="4" type="ORF">DNK34_09655</name>
    <name evidence="3" type="ORF">DNK44_10530</name>
</gene>
<evidence type="ECO:0000313" key="6">
    <source>
        <dbReference type="Proteomes" id="UP000293172"/>
    </source>
</evidence>
<comment type="caution">
    <text evidence="3">The sequence shown here is derived from an EMBL/GenBank/DDBJ whole genome shotgun (WGS) entry which is preliminary data.</text>
</comment>
<proteinExistence type="predicted"/>
<organism evidence="3 6">
    <name type="scientific">Phytopseudomonas dryadis</name>
    <dbReference type="NCBI Taxonomy" id="2487520"/>
    <lineage>
        <taxon>Bacteria</taxon>
        <taxon>Pseudomonadati</taxon>
        <taxon>Pseudomonadota</taxon>
        <taxon>Gammaproteobacteria</taxon>
        <taxon>Pseudomonadales</taxon>
        <taxon>Pseudomonadaceae</taxon>
        <taxon>Phytopseudomonas</taxon>
    </lineage>
</organism>
<evidence type="ECO:0000259" key="1">
    <source>
        <dbReference type="Pfam" id="PF04773"/>
    </source>
</evidence>
<dbReference type="InterPro" id="IPR006860">
    <property type="entry name" value="FecR"/>
</dbReference>
<dbReference type="PIRSF" id="PIRSF018266">
    <property type="entry name" value="FecR"/>
    <property type="match status" value="1"/>
</dbReference>
<dbReference type="Pfam" id="PF04773">
    <property type="entry name" value="FecR"/>
    <property type="match status" value="1"/>
</dbReference>
<evidence type="ECO:0000313" key="5">
    <source>
        <dbReference type="Proteomes" id="UP000291334"/>
    </source>
</evidence>
<dbReference type="Proteomes" id="UP000291334">
    <property type="component" value="Unassembled WGS sequence"/>
</dbReference>
<keyword evidence="5" id="KW-1185">Reference proteome</keyword>
<protein>
    <submittedName>
        <fullName evidence="3">Iron dicitrate transport regulator FecR</fullName>
    </submittedName>
</protein>
<evidence type="ECO:0000313" key="3">
    <source>
        <dbReference type="EMBL" id="TBU93414.1"/>
    </source>
</evidence>
<dbReference type="GO" id="GO:0016989">
    <property type="term" value="F:sigma factor antagonist activity"/>
    <property type="evidence" value="ECO:0007669"/>
    <property type="project" value="TreeGrafter"/>
</dbReference>
<dbReference type="Pfam" id="PF16220">
    <property type="entry name" value="DUF4880"/>
    <property type="match status" value="1"/>
</dbReference>
<dbReference type="EMBL" id="QJUL01000012">
    <property type="protein sequence ID" value="TBU93414.1"/>
    <property type="molecule type" value="Genomic_DNA"/>
</dbReference>
<sequence>MNDNKAMQSVDEQAAYWFSRCSGNPLSAEQDALLQAWLAADPAHARAFSELQRIWAECDRIRRPATPPAEPVRPRRWSLFRELAACAMIVGGLLLSTSGGLWERPGYELELQTARGEQRDVELQDGSRISLNVDSRIRVRFYTDRREVRLTQGEAYFAVAPAPGRPFDVLAGEGRVRVVGTRFTVRRGAQSLGVAVESGRVALQADADDLGETLLGAGDSADYDYRTATLQRTRRGADEIASWRQGQLIFHNRPLGQLLDELSAYREAPVQLGDARLAGLQVSGSLNIEQPDDFLAALPHLLPVQVERLRDGRALIHPR</sequence>
<dbReference type="PANTHER" id="PTHR30273">
    <property type="entry name" value="PERIPLASMIC SIGNAL SENSOR AND SIGMA FACTOR ACTIVATOR FECR-RELATED"/>
    <property type="match status" value="1"/>
</dbReference>
<evidence type="ECO:0000313" key="4">
    <source>
        <dbReference type="EMBL" id="TBV07078.1"/>
    </source>
</evidence>
<dbReference type="OrthoDB" id="7026278at2"/>
<name>A0A4Q9R2F6_9GAMM</name>
<accession>A0A4Q9R2F6</accession>
<dbReference type="Proteomes" id="UP000293172">
    <property type="component" value="Unassembled WGS sequence"/>
</dbReference>
<dbReference type="RefSeq" id="WP_131173780.1">
    <property type="nucleotide sequence ID" value="NZ_QJUL01000012.1"/>
</dbReference>
<reference evidence="5 6" key="1">
    <citation type="submission" date="2018-06" db="EMBL/GenBank/DDBJ databases">
        <title>Three novel Pseudomonas species isolated from symptomatic oak.</title>
        <authorList>
            <person name="Bueno-Gonzalez V."/>
            <person name="Brady C."/>
        </authorList>
    </citation>
    <scope>NUCLEOTIDE SEQUENCE [LARGE SCALE GENOMIC DNA]</scope>
    <source>
        <strain evidence="4 5">P26B</strain>
        <strain evidence="3 6">P6B</strain>
    </source>
</reference>
<dbReference type="EMBL" id="QJUM01000009">
    <property type="protein sequence ID" value="TBV07078.1"/>
    <property type="molecule type" value="Genomic_DNA"/>
</dbReference>
<dbReference type="AlphaFoldDB" id="A0A4Q9R2F6"/>
<dbReference type="Gene3D" id="2.60.120.1440">
    <property type="match status" value="1"/>
</dbReference>
<dbReference type="PANTHER" id="PTHR30273:SF2">
    <property type="entry name" value="PROTEIN FECR"/>
    <property type="match status" value="1"/>
</dbReference>
<dbReference type="InterPro" id="IPR012373">
    <property type="entry name" value="Ferrdict_sens_TM"/>
</dbReference>
<evidence type="ECO:0000259" key="2">
    <source>
        <dbReference type="Pfam" id="PF16220"/>
    </source>
</evidence>
<feature type="domain" description="FecR N-terminal" evidence="2">
    <location>
        <begin position="12"/>
        <end position="53"/>
    </location>
</feature>
<feature type="domain" description="FecR protein" evidence="1">
    <location>
        <begin position="111"/>
        <end position="201"/>
    </location>
</feature>
<dbReference type="InterPro" id="IPR032623">
    <property type="entry name" value="FecR_N"/>
</dbReference>
<dbReference type="Gene3D" id="3.55.50.30">
    <property type="match status" value="1"/>
</dbReference>